<proteinExistence type="predicted"/>
<evidence type="ECO:0000256" key="7">
    <source>
        <dbReference type="ARBA" id="ARBA00023062"/>
    </source>
</evidence>
<dbReference type="EC" id="1.5.5.2" evidence="2"/>
<evidence type="ECO:0000256" key="1">
    <source>
        <dbReference type="ARBA" id="ARBA00004739"/>
    </source>
</evidence>
<dbReference type="GO" id="GO:0000166">
    <property type="term" value="F:nucleotide binding"/>
    <property type="evidence" value="ECO:0007669"/>
    <property type="project" value="UniProtKB-KW"/>
</dbReference>
<dbReference type="PIRSF" id="PIRSF000196">
    <property type="entry name" value="Pro_dehydrog"/>
    <property type="match status" value="1"/>
</dbReference>
<dbReference type="GO" id="GO:0010133">
    <property type="term" value="P:L-proline catabolic process to L-glutamate"/>
    <property type="evidence" value="ECO:0007669"/>
    <property type="project" value="InterPro"/>
</dbReference>
<dbReference type="RefSeq" id="WP_189975944.1">
    <property type="nucleotide sequence ID" value="NZ_BMUL01000003.1"/>
</dbReference>
<evidence type="ECO:0000256" key="6">
    <source>
        <dbReference type="ARBA" id="ARBA00023002"/>
    </source>
</evidence>
<gene>
    <name evidence="12" type="ORF">GCM10010305_17120</name>
</gene>
<feature type="domain" description="Proline dehydrogenase" evidence="11">
    <location>
        <begin position="45"/>
        <end position="317"/>
    </location>
</feature>
<keyword evidence="5 10" id="KW-0274">FAD</keyword>
<keyword evidence="7" id="KW-0642">Proline metabolism</keyword>
<evidence type="ECO:0000256" key="4">
    <source>
        <dbReference type="ARBA" id="ARBA00022741"/>
    </source>
</evidence>
<feature type="binding site" evidence="9">
    <location>
        <position position="308"/>
    </location>
    <ligand>
        <name>substrate</name>
    </ligand>
</feature>
<keyword evidence="4 10" id="KW-0547">Nucleotide-binding</keyword>
<evidence type="ECO:0000313" key="12">
    <source>
        <dbReference type="EMBL" id="GHA74848.1"/>
    </source>
</evidence>
<dbReference type="InterPro" id="IPR015659">
    <property type="entry name" value="Proline_oxidase"/>
</dbReference>
<feature type="binding site" evidence="10">
    <location>
        <position position="182"/>
    </location>
    <ligand>
        <name>FAD</name>
        <dbReference type="ChEBI" id="CHEBI:57692"/>
    </ligand>
</feature>
<feature type="binding site" evidence="10">
    <location>
        <begin position="245"/>
        <end position="246"/>
    </location>
    <ligand>
        <name>FAD</name>
        <dbReference type="ChEBI" id="CHEBI:57692"/>
    </ligand>
</feature>
<dbReference type="Pfam" id="PF01619">
    <property type="entry name" value="Pro_dh"/>
    <property type="match status" value="1"/>
</dbReference>
<sequence length="327" mass="36079">MLGPVILAASRSDKMRRLVSAAPGTKQVVARFIAGEIVDDVVPIVQDLSNRGLEVTLDVVGEDITTVEQSYAARDAYLELIGRLKELGLGERAEMSVKLSMFGQSLKIEGGEPGGLSVEGGGGRREGGHELALSNVRPVVAAAAEIGTTVTLDAEDHTTLDSMFAIHEELRKDFPQTGCVIQAYLFRTEDDARRLAANGSRVRIVKGAYKEPAEVAIQDKPEIDKAYVRIMKILMEGEGYPMIGSHDPRLISIAQELARRAGRKLDAYEFQMLYGIRSEEQNRLAAEGHRMRVYTAYGTDWYGYFMRRLAEKPANLLFFVRSILTKG</sequence>
<evidence type="ECO:0000256" key="8">
    <source>
        <dbReference type="ARBA" id="ARBA00048779"/>
    </source>
</evidence>
<evidence type="ECO:0000256" key="10">
    <source>
        <dbReference type="PIRSR" id="PIRSR000196-2"/>
    </source>
</evidence>
<dbReference type="InterPro" id="IPR029041">
    <property type="entry name" value="FAD-linked_oxidoreductase-like"/>
</dbReference>
<keyword evidence="13" id="KW-1185">Reference proteome</keyword>
<comment type="pathway">
    <text evidence="1">Amino-acid degradation; L-proline degradation into L-glutamate; L-glutamate from L-proline: step 1/2.</text>
</comment>
<dbReference type="Gene3D" id="3.20.20.220">
    <property type="match status" value="1"/>
</dbReference>
<reference evidence="12" key="1">
    <citation type="journal article" date="2014" name="Int. J. Syst. Evol. Microbiol.">
        <title>Complete genome sequence of Corynebacterium casei LMG S-19264T (=DSM 44701T), isolated from a smear-ripened cheese.</title>
        <authorList>
            <consortium name="US DOE Joint Genome Institute (JGI-PGF)"/>
            <person name="Walter F."/>
            <person name="Albersmeier A."/>
            <person name="Kalinowski J."/>
            <person name="Ruckert C."/>
        </authorList>
    </citation>
    <scope>NUCLEOTIDE SEQUENCE</scope>
    <source>
        <strain evidence="12">JCM 4518</strain>
    </source>
</reference>
<protein>
    <recommendedName>
        <fullName evidence="2">proline dehydrogenase</fullName>
        <ecNumber evidence="2">1.5.5.2</ecNumber>
    </recommendedName>
</protein>
<dbReference type="PANTHER" id="PTHR13914">
    <property type="entry name" value="PROLINE OXIDASE"/>
    <property type="match status" value="1"/>
</dbReference>
<feature type="binding site" evidence="9">
    <location>
        <position position="98"/>
    </location>
    <ligand>
        <name>substrate</name>
    </ligand>
</feature>
<dbReference type="Proteomes" id="UP000644020">
    <property type="component" value="Unassembled WGS sequence"/>
</dbReference>
<name>A0A918W7R5_9ACTN</name>
<dbReference type="AlphaFoldDB" id="A0A918W7R5"/>
<feature type="binding site" evidence="9">
    <location>
        <position position="307"/>
    </location>
    <ligand>
        <name>substrate</name>
    </ligand>
</feature>
<comment type="cofactor">
    <cofactor evidence="10">
        <name>FAD</name>
        <dbReference type="ChEBI" id="CHEBI:57692"/>
    </cofactor>
    <text evidence="10">Binds 1 FAD per subunit.</text>
</comment>
<keyword evidence="6" id="KW-0560">Oxidoreductase</keyword>
<evidence type="ECO:0000256" key="9">
    <source>
        <dbReference type="PIRSR" id="PIRSR000196-1"/>
    </source>
</evidence>
<dbReference type="InterPro" id="IPR008219">
    <property type="entry name" value="PRODH_bac_arc"/>
</dbReference>
<comment type="catalytic activity">
    <reaction evidence="8">
        <text>L-proline + a quinone = (S)-1-pyrroline-5-carboxylate + a quinol + H(+)</text>
        <dbReference type="Rhea" id="RHEA:23784"/>
        <dbReference type="ChEBI" id="CHEBI:15378"/>
        <dbReference type="ChEBI" id="CHEBI:17388"/>
        <dbReference type="ChEBI" id="CHEBI:24646"/>
        <dbReference type="ChEBI" id="CHEBI:60039"/>
        <dbReference type="ChEBI" id="CHEBI:132124"/>
        <dbReference type="EC" id="1.5.5.2"/>
    </reaction>
</comment>
<organism evidence="12 13">
    <name type="scientific">Streptomyces termitum</name>
    <dbReference type="NCBI Taxonomy" id="67368"/>
    <lineage>
        <taxon>Bacteria</taxon>
        <taxon>Bacillati</taxon>
        <taxon>Actinomycetota</taxon>
        <taxon>Actinomycetes</taxon>
        <taxon>Kitasatosporales</taxon>
        <taxon>Streptomycetaceae</taxon>
        <taxon>Streptomyces</taxon>
    </lineage>
</organism>
<dbReference type="PANTHER" id="PTHR13914:SF0">
    <property type="entry name" value="PROLINE DEHYDROGENASE 1, MITOCHONDRIAL"/>
    <property type="match status" value="1"/>
</dbReference>
<evidence type="ECO:0000256" key="3">
    <source>
        <dbReference type="ARBA" id="ARBA00022630"/>
    </source>
</evidence>
<evidence type="ECO:0000256" key="2">
    <source>
        <dbReference type="ARBA" id="ARBA00012695"/>
    </source>
</evidence>
<dbReference type="GO" id="GO:0004657">
    <property type="term" value="F:proline dehydrogenase activity"/>
    <property type="evidence" value="ECO:0007669"/>
    <property type="project" value="UniProtKB-EC"/>
</dbReference>
<evidence type="ECO:0000259" key="11">
    <source>
        <dbReference type="Pfam" id="PF01619"/>
    </source>
</evidence>
<dbReference type="InterPro" id="IPR002872">
    <property type="entry name" value="Proline_DH_dom"/>
</dbReference>
<comment type="caution">
    <text evidence="12">The sequence shown here is derived from an EMBL/GenBank/DDBJ whole genome shotgun (WGS) entry which is preliminary data.</text>
</comment>
<evidence type="ECO:0000313" key="13">
    <source>
        <dbReference type="Proteomes" id="UP000644020"/>
    </source>
</evidence>
<reference evidence="12" key="2">
    <citation type="submission" date="2020-09" db="EMBL/GenBank/DDBJ databases">
        <authorList>
            <person name="Sun Q."/>
            <person name="Ohkuma M."/>
        </authorList>
    </citation>
    <scope>NUCLEOTIDE SEQUENCE</scope>
    <source>
        <strain evidence="12">JCM 4518</strain>
    </source>
</reference>
<feature type="binding site" evidence="10">
    <location>
        <position position="220"/>
    </location>
    <ligand>
        <name>FAD</name>
        <dbReference type="ChEBI" id="CHEBI:57692"/>
    </ligand>
</feature>
<evidence type="ECO:0000256" key="5">
    <source>
        <dbReference type="ARBA" id="ARBA00022827"/>
    </source>
</evidence>
<dbReference type="SUPFAM" id="SSF51730">
    <property type="entry name" value="FAD-linked oxidoreductase"/>
    <property type="match status" value="1"/>
</dbReference>
<keyword evidence="3" id="KW-0285">Flavoprotein</keyword>
<accession>A0A918W7R5</accession>
<dbReference type="EMBL" id="BMUL01000003">
    <property type="protein sequence ID" value="GHA74848.1"/>
    <property type="molecule type" value="Genomic_DNA"/>
</dbReference>
<feature type="binding site" evidence="10">
    <location>
        <begin position="206"/>
        <end position="208"/>
    </location>
    <ligand>
        <name>FAD</name>
        <dbReference type="ChEBI" id="CHEBI:57692"/>
    </ligand>
</feature>